<dbReference type="InterPro" id="IPR046342">
    <property type="entry name" value="CBS_dom_sf"/>
</dbReference>
<evidence type="ECO:0000256" key="3">
    <source>
        <dbReference type="ARBA" id="ARBA00022840"/>
    </source>
</evidence>
<dbReference type="GO" id="GO:0031588">
    <property type="term" value="C:nucleotide-activated protein kinase complex"/>
    <property type="evidence" value="ECO:0007669"/>
    <property type="project" value="TreeGrafter"/>
</dbReference>
<keyword evidence="7" id="KW-1185">Reference proteome</keyword>
<reference evidence="6" key="1">
    <citation type="submission" date="2025-08" db="UniProtKB">
        <authorList>
            <consortium name="Ensembl"/>
        </authorList>
    </citation>
    <scope>IDENTIFICATION</scope>
</reference>
<reference evidence="6" key="2">
    <citation type="submission" date="2025-09" db="UniProtKB">
        <authorList>
            <consortium name="Ensembl"/>
        </authorList>
    </citation>
    <scope>IDENTIFICATION</scope>
</reference>
<sequence>FLTICKEYLTEFTHILHHFYKSASVQIYELEEHKLETWRGPYGQDAFRPLACVSPNASCFDAVSSLIQNKSHRLPVTDPESGNTLCALTPQAPPQFLSLFGFSLMDIYKSFERLFFFF</sequence>
<evidence type="ECO:0000313" key="7">
    <source>
        <dbReference type="Proteomes" id="UP000694425"/>
    </source>
</evidence>
<dbReference type="GO" id="GO:0016208">
    <property type="term" value="F:AMP binding"/>
    <property type="evidence" value="ECO:0007669"/>
    <property type="project" value="TreeGrafter"/>
</dbReference>
<keyword evidence="1" id="KW-0677">Repeat</keyword>
<dbReference type="Proteomes" id="UP000694425">
    <property type="component" value="Unplaced"/>
</dbReference>
<evidence type="ECO:0000256" key="1">
    <source>
        <dbReference type="ARBA" id="ARBA00022737"/>
    </source>
</evidence>
<dbReference type="GO" id="GO:0019887">
    <property type="term" value="F:protein kinase regulator activity"/>
    <property type="evidence" value="ECO:0007669"/>
    <property type="project" value="TreeGrafter"/>
</dbReference>
<dbReference type="GeneTree" id="ENSGT00980000202882"/>
<dbReference type="InterPro" id="IPR050511">
    <property type="entry name" value="AMPK_gamma/SDS23_families"/>
</dbReference>
<dbReference type="GO" id="GO:0005634">
    <property type="term" value="C:nucleus"/>
    <property type="evidence" value="ECO:0007669"/>
    <property type="project" value="TreeGrafter"/>
</dbReference>
<evidence type="ECO:0000313" key="6">
    <source>
        <dbReference type="Ensembl" id="ENSNVIP00000017907.1"/>
    </source>
</evidence>
<dbReference type="GO" id="GO:0005737">
    <property type="term" value="C:cytoplasm"/>
    <property type="evidence" value="ECO:0007669"/>
    <property type="project" value="TreeGrafter"/>
</dbReference>
<organism evidence="6 7">
    <name type="scientific">Neovison vison</name>
    <name type="common">American mink</name>
    <name type="synonym">Mustela vison</name>
    <dbReference type="NCBI Taxonomy" id="452646"/>
    <lineage>
        <taxon>Eukaryota</taxon>
        <taxon>Metazoa</taxon>
        <taxon>Chordata</taxon>
        <taxon>Craniata</taxon>
        <taxon>Vertebrata</taxon>
        <taxon>Euteleostomi</taxon>
        <taxon>Mammalia</taxon>
        <taxon>Eutheria</taxon>
        <taxon>Laurasiatheria</taxon>
        <taxon>Carnivora</taxon>
        <taxon>Caniformia</taxon>
        <taxon>Musteloidea</taxon>
        <taxon>Mustelidae</taxon>
        <taxon>Mustelinae</taxon>
        <taxon>Neogale</taxon>
    </lineage>
</organism>
<dbReference type="SUPFAM" id="SSF54631">
    <property type="entry name" value="CBS-domain pair"/>
    <property type="match status" value="1"/>
</dbReference>
<keyword evidence="3" id="KW-0067">ATP-binding</keyword>
<dbReference type="GO" id="GO:0019901">
    <property type="term" value="F:protein kinase binding"/>
    <property type="evidence" value="ECO:0007669"/>
    <property type="project" value="TreeGrafter"/>
</dbReference>
<keyword evidence="5" id="KW-0325">Glycoprotein</keyword>
<keyword evidence="4" id="KW-0129">CBS domain</keyword>
<keyword evidence="2" id="KW-0547">Nucleotide-binding</keyword>
<proteinExistence type="predicted"/>
<dbReference type="Ensembl" id="ENSNVIT00000020880.1">
    <property type="protein sequence ID" value="ENSNVIP00000017907.1"/>
    <property type="gene ID" value="ENSNVIG00000014010.1"/>
</dbReference>
<accession>A0A8C7B2U2</accession>
<evidence type="ECO:0000256" key="2">
    <source>
        <dbReference type="ARBA" id="ARBA00022741"/>
    </source>
</evidence>
<dbReference type="AlphaFoldDB" id="A0A8C7B2U2"/>
<dbReference type="GO" id="GO:0005524">
    <property type="term" value="F:ATP binding"/>
    <property type="evidence" value="ECO:0007669"/>
    <property type="project" value="UniProtKB-KW"/>
</dbReference>
<dbReference type="PANTHER" id="PTHR13780:SF38">
    <property type="entry name" value="5'-AMP-ACTIVATED PROTEIN KINASE SUBUNIT GAMMA-1"/>
    <property type="match status" value="1"/>
</dbReference>
<protein>
    <submittedName>
        <fullName evidence="6">Uncharacterized protein</fullName>
    </submittedName>
</protein>
<evidence type="ECO:0000256" key="5">
    <source>
        <dbReference type="ARBA" id="ARBA00023180"/>
    </source>
</evidence>
<evidence type="ECO:0000256" key="4">
    <source>
        <dbReference type="ARBA" id="ARBA00023122"/>
    </source>
</evidence>
<dbReference type="Gene3D" id="3.10.580.10">
    <property type="entry name" value="CBS-domain"/>
    <property type="match status" value="1"/>
</dbReference>
<name>A0A8C7B2U2_NEOVI</name>
<dbReference type="PANTHER" id="PTHR13780">
    <property type="entry name" value="AMP-ACTIVATED PROTEIN KINASE, GAMMA REGULATORY SUBUNIT"/>
    <property type="match status" value="1"/>
</dbReference>